<dbReference type="CDD" id="cd00082">
    <property type="entry name" value="HisKA"/>
    <property type="match status" value="1"/>
</dbReference>
<dbReference type="Proteomes" id="UP000235778">
    <property type="component" value="Unassembled WGS sequence"/>
</dbReference>
<evidence type="ECO:0000256" key="14">
    <source>
        <dbReference type="SAM" id="Phobius"/>
    </source>
</evidence>
<evidence type="ECO:0000256" key="8">
    <source>
        <dbReference type="ARBA" id="ARBA00022741"/>
    </source>
</evidence>
<dbReference type="Pfam" id="PF00512">
    <property type="entry name" value="HisKA"/>
    <property type="match status" value="1"/>
</dbReference>
<evidence type="ECO:0000313" key="16">
    <source>
        <dbReference type="EMBL" id="PME60532.1"/>
    </source>
</evidence>
<evidence type="ECO:0000256" key="1">
    <source>
        <dbReference type="ARBA" id="ARBA00000085"/>
    </source>
</evidence>
<dbReference type="GO" id="GO:0000155">
    <property type="term" value="F:phosphorelay sensor kinase activity"/>
    <property type="evidence" value="ECO:0007669"/>
    <property type="project" value="InterPro"/>
</dbReference>
<evidence type="ECO:0000313" key="17">
    <source>
        <dbReference type="Proteomes" id="UP000235778"/>
    </source>
</evidence>
<name>A0A1B9QA03_9VIBR</name>
<evidence type="ECO:0000259" key="15">
    <source>
        <dbReference type="PROSITE" id="PS50109"/>
    </source>
</evidence>
<evidence type="ECO:0000256" key="7">
    <source>
        <dbReference type="ARBA" id="ARBA00022692"/>
    </source>
</evidence>
<organism evidence="16 17">
    <name type="scientific">Vibrio lentus</name>
    <dbReference type="NCBI Taxonomy" id="136468"/>
    <lineage>
        <taxon>Bacteria</taxon>
        <taxon>Pseudomonadati</taxon>
        <taxon>Pseudomonadota</taxon>
        <taxon>Gammaproteobacteria</taxon>
        <taxon>Vibrionales</taxon>
        <taxon>Vibrionaceae</taxon>
        <taxon>Vibrio</taxon>
    </lineage>
</organism>
<dbReference type="AlphaFoldDB" id="A0A1B9QA03"/>
<evidence type="ECO:0000256" key="11">
    <source>
        <dbReference type="ARBA" id="ARBA00022989"/>
    </source>
</evidence>
<evidence type="ECO:0000256" key="12">
    <source>
        <dbReference type="ARBA" id="ARBA00023012"/>
    </source>
</evidence>
<evidence type="ECO:0000256" key="2">
    <source>
        <dbReference type="ARBA" id="ARBA00004651"/>
    </source>
</evidence>
<dbReference type="PANTHER" id="PTHR45528">
    <property type="entry name" value="SENSOR HISTIDINE KINASE CPXA"/>
    <property type="match status" value="1"/>
</dbReference>
<feature type="domain" description="Histidine kinase" evidence="15">
    <location>
        <begin position="264"/>
        <end position="457"/>
    </location>
</feature>
<dbReference type="RefSeq" id="WP_017105867.1">
    <property type="nucleotide sequence ID" value="NZ_MAKA01000165.1"/>
</dbReference>
<keyword evidence="6" id="KW-0808">Transferase</keyword>
<evidence type="ECO:0000256" key="3">
    <source>
        <dbReference type="ARBA" id="ARBA00012438"/>
    </source>
</evidence>
<proteinExistence type="predicted"/>
<sequence length="457" mass="51353">MSFKSRLVLFTSLWFLLVSVVIAYTYHWQKETIEQRTKQSLHKELALHMRDDNPLMIGTDYNPKALKSIFHTLMLIGPDFDIYFLDSQGNITTHAAPEGTVLANQIDLAPIKQFLNDEPYPILGEDPINPDSRKVFSVAAIEELGSTVGYLYVLIGSNRHTVIANSQVDTPYIALAGLMLVSILGFAIGAYLLVKRSLLNPIEAVTNKLQQQAEQDFRLEPNFTHQVPELVPIAHSYQLMAKHIQQQFLQLEYQSSHRRQSLLQLSHDLKTPLSSVLGYLETWKIQNPQSDPLIDVAYRNGNKLSDQLHSLLDNAKHDNPVPTYQYASIDLNVLMSECLETIRSKYLHKKVEINVNMPSGIKAVGDSDLLERLVLNLLDNALRHSPSGTMVSLDIGLEADSKRVKVVIHNEVELEAPNGSLGIGTKIAQSILMLHHSVLETTKAENSFKQSFYLPSI</sequence>
<keyword evidence="11 14" id="KW-1133">Transmembrane helix</keyword>
<dbReference type="EC" id="2.7.13.3" evidence="3"/>
<dbReference type="GO" id="GO:0005524">
    <property type="term" value="F:ATP binding"/>
    <property type="evidence" value="ECO:0007669"/>
    <property type="project" value="UniProtKB-KW"/>
</dbReference>
<dbReference type="PANTHER" id="PTHR45528:SF1">
    <property type="entry name" value="SENSOR HISTIDINE KINASE CPXA"/>
    <property type="match status" value="1"/>
</dbReference>
<keyword evidence="8" id="KW-0547">Nucleotide-binding</keyword>
<gene>
    <name evidence="16" type="ORF">BCV30_01830</name>
</gene>
<evidence type="ECO:0000256" key="5">
    <source>
        <dbReference type="ARBA" id="ARBA00022553"/>
    </source>
</evidence>
<protein>
    <recommendedName>
        <fullName evidence="3">histidine kinase</fullName>
        <ecNumber evidence="3">2.7.13.3</ecNumber>
    </recommendedName>
</protein>
<evidence type="ECO:0000256" key="6">
    <source>
        <dbReference type="ARBA" id="ARBA00022679"/>
    </source>
</evidence>
<keyword evidence="12" id="KW-0902">Two-component regulatory system</keyword>
<comment type="catalytic activity">
    <reaction evidence="1">
        <text>ATP + protein L-histidine = ADP + protein N-phospho-L-histidine.</text>
        <dbReference type="EC" id="2.7.13.3"/>
    </reaction>
</comment>
<keyword evidence="13 14" id="KW-0472">Membrane</keyword>
<dbReference type="GO" id="GO:0005886">
    <property type="term" value="C:plasma membrane"/>
    <property type="evidence" value="ECO:0007669"/>
    <property type="project" value="UniProtKB-SubCell"/>
</dbReference>
<comment type="subcellular location">
    <subcellularLocation>
        <location evidence="2">Cell membrane</location>
        <topology evidence="2">Multi-pass membrane protein</topology>
    </subcellularLocation>
</comment>
<dbReference type="Gene3D" id="1.10.287.130">
    <property type="match status" value="1"/>
</dbReference>
<accession>A0A1B9QA03</accession>
<feature type="transmembrane region" description="Helical" evidence="14">
    <location>
        <begin position="172"/>
        <end position="194"/>
    </location>
</feature>
<dbReference type="InterPro" id="IPR005467">
    <property type="entry name" value="His_kinase_dom"/>
</dbReference>
<dbReference type="Gene3D" id="6.10.340.10">
    <property type="match status" value="1"/>
</dbReference>
<dbReference type="InterPro" id="IPR036097">
    <property type="entry name" value="HisK_dim/P_sf"/>
</dbReference>
<dbReference type="InterPro" id="IPR050398">
    <property type="entry name" value="HssS/ArlS-like"/>
</dbReference>
<dbReference type="SUPFAM" id="SSF47384">
    <property type="entry name" value="Homodimeric domain of signal transducing histidine kinase"/>
    <property type="match status" value="1"/>
</dbReference>
<dbReference type="SUPFAM" id="SSF55874">
    <property type="entry name" value="ATPase domain of HSP90 chaperone/DNA topoisomerase II/histidine kinase"/>
    <property type="match status" value="1"/>
</dbReference>
<dbReference type="InterPro" id="IPR036890">
    <property type="entry name" value="HATPase_C_sf"/>
</dbReference>
<dbReference type="PROSITE" id="PS50109">
    <property type="entry name" value="HIS_KIN"/>
    <property type="match status" value="1"/>
</dbReference>
<keyword evidence="9 16" id="KW-0418">Kinase</keyword>
<evidence type="ECO:0000256" key="10">
    <source>
        <dbReference type="ARBA" id="ARBA00022840"/>
    </source>
</evidence>
<evidence type="ECO:0000256" key="4">
    <source>
        <dbReference type="ARBA" id="ARBA00022475"/>
    </source>
</evidence>
<evidence type="ECO:0000256" key="9">
    <source>
        <dbReference type="ARBA" id="ARBA00022777"/>
    </source>
</evidence>
<dbReference type="EMBL" id="MCSI01000144">
    <property type="protein sequence ID" value="PME60532.1"/>
    <property type="molecule type" value="Genomic_DNA"/>
</dbReference>
<keyword evidence="7 14" id="KW-0812">Transmembrane</keyword>
<evidence type="ECO:0000256" key="13">
    <source>
        <dbReference type="ARBA" id="ARBA00023136"/>
    </source>
</evidence>
<keyword evidence="5" id="KW-0597">Phosphoprotein</keyword>
<dbReference type="InterPro" id="IPR003661">
    <property type="entry name" value="HisK_dim/P_dom"/>
</dbReference>
<comment type="caution">
    <text evidence="16">The sequence shown here is derived from an EMBL/GenBank/DDBJ whole genome shotgun (WGS) entry which is preliminary data.</text>
</comment>
<keyword evidence="10" id="KW-0067">ATP-binding</keyword>
<keyword evidence="4" id="KW-1003">Cell membrane</keyword>
<reference evidence="17" key="1">
    <citation type="submission" date="2016-07" db="EMBL/GenBank/DDBJ databases">
        <title>Nontailed viruses are major unrecognized killers of bacteria in the ocean.</title>
        <authorList>
            <person name="Kauffman K."/>
            <person name="Hussain F."/>
            <person name="Yang J."/>
            <person name="Arevalo P."/>
            <person name="Brown J."/>
            <person name="Cutler M."/>
            <person name="Kelly L."/>
            <person name="Polz M.F."/>
        </authorList>
    </citation>
    <scope>NUCLEOTIDE SEQUENCE [LARGE SCALE GENOMIC DNA]</scope>
    <source>
        <strain evidence="17">10N.286.55.C1</strain>
    </source>
</reference>
<dbReference type="Gene3D" id="3.30.565.10">
    <property type="entry name" value="Histidine kinase-like ATPase, C-terminal domain"/>
    <property type="match status" value="1"/>
</dbReference>
<dbReference type="SMART" id="SM00388">
    <property type="entry name" value="HisKA"/>
    <property type="match status" value="1"/>
</dbReference>